<dbReference type="PANTHER" id="PTHR43355:SF2">
    <property type="entry name" value="FLAVIN REDUCTASE (NADPH)"/>
    <property type="match status" value="1"/>
</dbReference>
<dbReference type="Proteomes" id="UP000234275">
    <property type="component" value="Unassembled WGS sequence"/>
</dbReference>
<comment type="caution">
    <text evidence="3">The sequence shown here is derived from an EMBL/GenBank/DDBJ whole genome shotgun (WGS) entry which is preliminary data.</text>
</comment>
<evidence type="ECO:0000313" key="3">
    <source>
        <dbReference type="EMBL" id="PLB47631.1"/>
    </source>
</evidence>
<sequence>MDSQSILVLGATGGSGIAFIEEALELPNPPHLVLYIRSPSKLPQHVKSNQDVTVVTGGLSDYTALDSAMKAHRVSTVVSFLGAYVSASALVTRNMDTPIADSFPTVIQAMENNKVTRLLALSTPSYWVEDQDVGSWKLTIYGMMPKLFAPQGNAEMVRIAETVAQEASHLDWTIFRIPHLTDGPAGLPVWAGYAGPSHKGGLNLSRKSLARWVLGEILEEEWVKGAPFLGNY</sequence>
<dbReference type="OrthoDB" id="10254221at2759"/>
<dbReference type="GeneID" id="36557062"/>
<keyword evidence="4" id="KW-1185">Reference proteome</keyword>
<dbReference type="InterPro" id="IPR036291">
    <property type="entry name" value="NAD(P)-bd_dom_sf"/>
</dbReference>
<evidence type="ECO:0000313" key="4">
    <source>
        <dbReference type="Proteomes" id="UP000234275"/>
    </source>
</evidence>
<name>A0A2I2G438_9EURO</name>
<dbReference type="EMBL" id="MSFO01000005">
    <property type="protein sequence ID" value="PLB47631.1"/>
    <property type="molecule type" value="Genomic_DNA"/>
</dbReference>
<dbReference type="AlphaFoldDB" id="A0A2I2G438"/>
<feature type="domain" description="NAD(P)-binding" evidence="2">
    <location>
        <begin position="10"/>
        <end position="215"/>
    </location>
</feature>
<dbReference type="InterPro" id="IPR051606">
    <property type="entry name" value="Polyketide_Oxido-like"/>
</dbReference>
<evidence type="ECO:0000256" key="1">
    <source>
        <dbReference type="ARBA" id="ARBA00038376"/>
    </source>
</evidence>
<dbReference type="Pfam" id="PF13460">
    <property type="entry name" value="NAD_binding_10"/>
    <property type="match status" value="1"/>
</dbReference>
<evidence type="ECO:0000259" key="2">
    <source>
        <dbReference type="Pfam" id="PF13460"/>
    </source>
</evidence>
<dbReference type="GO" id="GO:0042602">
    <property type="term" value="F:riboflavin reductase (NADPH) activity"/>
    <property type="evidence" value="ECO:0007669"/>
    <property type="project" value="TreeGrafter"/>
</dbReference>
<dbReference type="GO" id="GO:0004074">
    <property type="term" value="F:biliverdin reductase [NAD(P)H] activity"/>
    <property type="evidence" value="ECO:0007669"/>
    <property type="project" value="TreeGrafter"/>
</dbReference>
<comment type="similarity">
    <text evidence="1">Belongs to the avfA family.</text>
</comment>
<reference evidence="3 4" key="1">
    <citation type="submission" date="2016-12" db="EMBL/GenBank/DDBJ databases">
        <title>The genomes of Aspergillus section Nigri reveals drivers in fungal speciation.</title>
        <authorList>
            <consortium name="DOE Joint Genome Institute"/>
            <person name="Vesth T.C."/>
            <person name="Nybo J."/>
            <person name="Theobald S."/>
            <person name="Brandl J."/>
            <person name="Frisvad J.C."/>
            <person name="Nielsen K.F."/>
            <person name="Lyhne E.K."/>
            <person name="Kogle M.E."/>
            <person name="Kuo A."/>
            <person name="Riley R."/>
            <person name="Clum A."/>
            <person name="Nolan M."/>
            <person name="Lipzen A."/>
            <person name="Salamov A."/>
            <person name="Henrissat B."/>
            <person name="Wiebenga A."/>
            <person name="De Vries R.P."/>
            <person name="Grigoriev I.V."/>
            <person name="Mortensen U.H."/>
            <person name="Andersen M.R."/>
            <person name="Baker S.E."/>
        </authorList>
    </citation>
    <scope>NUCLEOTIDE SEQUENCE [LARGE SCALE GENOMIC DNA]</scope>
    <source>
        <strain evidence="3 4">IBT 23096</strain>
    </source>
</reference>
<dbReference type="Gene3D" id="3.40.50.720">
    <property type="entry name" value="NAD(P)-binding Rossmann-like Domain"/>
    <property type="match status" value="1"/>
</dbReference>
<accession>A0A2I2G438</accession>
<gene>
    <name evidence="3" type="ORF">P170DRAFT_437429</name>
</gene>
<dbReference type="VEuPathDB" id="FungiDB:P170DRAFT_437429"/>
<dbReference type="PANTHER" id="PTHR43355">
    <property type="entry name" value="FLAVIN REDUCTASE (NADPH)"/>
    <property type="match status" value="1"/>
</dbReference>
<organism evidence="3 4">
    <name type="scientific">Aspergillus steynii IBT 23096</name>
    <dbReference type="NCBI Taxonomy" id="1392250"/>
    <lineage>
        <taxon>Eukaryota</taxon>
        <taxon>Fungi</taxon>
        <taxon>Dikarya</taxon>
        <taxon>Ascomycota</taxon>
        <taxon>Pezizomycotina</taxon>
        <taxon>Eurotiomycetes</taxon>
        <taxon>Eurotiomycetidae</taxon>
        <taxon>Eurotiales</taxon>
        <taxon>Aspergillaceae</taxon>
        <taxon>Aspergillus</taxon>
        <taxon>Aspergillus subgen. Circumdati</taxon>
    </lineage>
</organism>
<dbReference type="InterPro" id="IPR016040">
    <property type="entry name" value="NAD(P)-bd_dom"/>
</dbReference>
<protein>
    <submittedName>
        <fullName evidence="3">NAD(P)-binding protein</fullName>
    </submittedName>
</protein>
<dbReference type="STRING" id="1392250.A0A2I2G438"/>
<dbReference type="SUPFAM" id="SSF51735">
    <property type="entry name" value="NAD(P)-binding Rossmann-fold domains"/>
    <property type="match status" value="1"/>
</dbReference>
<proteinExistence type="inferred from homology"/>
<dbReference type="RefSeq" id="XP_024702933.1">
    <property type="nucleotide sequence ID" value="XM_024849363.1"/>
</dbReference>